<dbReference type="InterPro" id="IPR036928">
    <property type="entry name" value="AS_sf"/>
</dbReference>
<evidence type="ECO:0000313" key="4">
    <source>
        <dbReference type="EMBL" id="SEP95962.1"/>
    </source>
</evidence>
<keyword evidence="5" id="KW-1185">Reference proteome</keyword>
<dbReference type="SUPFAM" id="SSF75304">
    <property type="entry name" value="Amidase signature (AS) enzymes"/>
    <property type="match status" value="1"/>
</dbReference>
<sequence>MLHRVRTVIIGSGAVGGVVAGHLVRAGEDVLLCDADPEHVDALNAFGLRVVGPVEEVVVPVTAVLPAALPDHVERVLLAVKSHHTRSAVEPLWTRLAADGYVVTLQNGMTGGVVDDVLGPGRRVTAFVNFGADVVAPGVVAQGNVATVRVGEPGGGVSDRVRAVAALLPYAEATANIEGYLWSKEAYGAMLFATAVSDLTIADALGASAYRPLLLALAREVLDRAPASPEPFDGFDPADLEGSLGRLVAFNAASGKARTGVWRDLAVRHRPTEVDDLDGVGGPLVHQLAALVRAIERGERRCETANLDLLAAYERLERVGRPLAAVVEALPAPRRAAEGPLLGVQVAVKDMVDVEGVVRGNGNPRAMAEGSPAVQDAPVVARLRAAGADVFATAALLEYAAGAQHPGLDEARNPADPTRTAGGSSGGSAALVAAGVCAAALGTDTGGSIRIPASYCGCVGIKPTYDLVPVGGVTALSPSLDHVGVLAADVATAARVLGAVAELGPLPEAPAPGALRVGLLSAELADPAVEPGTRASVRAAVDRLVGAGAQVVEVDVAPLRALHAVFEPILLFEAWREHEALAADPAWFGPDTDRLLRLGRDVTPAQHRAALARRAELLPAADAMLDSVDVLLGPAVAFTAPGTTPVIDSDAGAVEGLFSMGANLTGWPALVLPCGADAGLPVGLQLMGRRGEDAALLAAATTIERVLAEETA</sequence>
<feature type="domain" description="Amidase" evidence="2">
    <location>
        <begin position="332"/>
        <end position="697"/>
    </location>
</feature>
<dbReference type="Proteomes" id="UP000198504">
    <property type="component" value="Unassembled WGS sequence"/>
</dbReference>
<dbReference type="PROSITE" id="PS00571">
    <property type="entry name" value="AMIDASES"/>
    <property type="match status" value="1"/>
</dbReference>
<dbReference type="Gene3D" id="1.10.1040.10">
    <property type="entry name" value="N-(1-d-carboxylethyl)-l-norvaline Dehydrogenase, domain 2"/>
    <property type="match status" value="1"/>
</dbReference>
<evidence type="ECO:0000313" key="5">
    <source>
        <dbReference type="Proteomes" id="UP000198504"/>
    </source>
</evidence>
<dbReference type="PANTHER" id="PTHR11895:SF7">
    <property type="entry name" value="GLUTAMYL-TRNA(GLN) AMIDOTRANSFERASE SUBUNIT A, MITOCHONDRIAL"/>
    <property type="match status" value="1"/>
</dbReference>
<dbReference type="Pfam" id="PF02558">
    <property type="entry name" value="ApbA"/>
    <property type="match status" value="1"/>
</dbReference>
<dbReference type="Pfam" id="PF01425">
    <property type="entry name" value="Amidase"/>
    <property type="match status" value="1"/>
</dbReference>
<gene>
    <name evidence="4" type="ORF">SAMN05421756_10267</name>
</gene>
<reference evidence="5" key="1">
    <citation type="submission" date="2016-10" db="EMBL/GenBank/DDBJ databases">
        <authorList>
            <person name="Varghese N."/>
            <person name="Submissions S."/>
        </authorList>
    </citation>
    <scope>NUCLEOTIDE SEQUENCE [LARGE SCALE GENOMIC DNA]</scope>
    <source>
        <strain evidence="5">CGMCC 4.6856</strain>
    </source>
</reference>
<name>A0A1H9C4A9_9ACTN</name>
<dbReference type="EMBL" id="FOFA01000002">
    <property type="protein sequence ID" value="SEP95962.1"/>
    <property type="molecule type" value="Genomic_DNA"/>
</dbReference>
<evidence type="ECO:0000256" key="1">
    <source>
        <dbReference type="ARBA" id="ARBA00009199"/>
    </source>
</evidence>
<accession>A0A1H9C4A9</accession>
<dbReference type="AlphaFoldDB" id="A0A1H9C4A9"/>
<evidence type="ECO:0000259" key="2">
    <source>
        <dbReference type="Pfam" id="PF01425"/>
    </source>
</evidence>
<dbReference type="InterPro" id="IPR020556">
    <property type="entry name" value="Amidase_CS"/>
</dbReference>
<comment type="similarity">
    <text evidence="1">Belongs to the amidase family.</text>
</comment>
<dbReference type="InterPro" id="IPR023631">
    <property type="entry name" value="Amidase_dom"/>
</dbReference>
<dbReference type="OrthoDB" id="5175573at2"/>
<proteinExistence type="inferred from homology"/>
<dbReference type="PANTHER" id="PTHR11895">
    <property type="entry name" value="TRANSAMIDASE"/>
    <property type="match status" value="1"/>
</dbReference>
<dbReference type="InterPro" id="IPR000120">
    <property type="entry name" value="Amidase"/>
</dbReference>
<dbReference type="InterPro" id="IPR013332">
    <property type="entry name" value="KPR_N"/>
</dbReference>
<dbReference type="Gene3D" id="3.40.50.720">
    <property type="entry name" value="NAD(P)-binding Rossmann-like Domain"/>
    <property type="match status" value="1"/>
</dbReference>
<protein>
    <submittedName>
        <fullName evidence="4">2-dehydropantoate 2-reductase</fullName>
    </submittedName>
</protein>
<dbReference type="InterPro" id="IPR036291">
    <property type="entry name" value="NAD(P)-bd_dom_sf"/>
</dbReference>
<evidence type="ECO:0000259" key="3">
    <source>
        <dbReference type="Pfam" id="PF02558"/>
    </source>
</evidence>
<dbReference type="STRING" id="1036181.SAMN05421756_10267"/>
<dbReference type="Gene3D" id="3.90.1300.10">
    <property type="entry name" value="Amidase signature (AS) domain"/>
    <property type="match status" value="1"/>
</dbReference>
<dbReference type="SUPFAM" id="SSF51735">
    <property type="entry name" value="NAD(P)-binding Rossmann-fold domains"/>
    <property type="match status" value="1"/>
</dbReference>
<feature type="domain" description="Ketopantoate reductase N-terminal" evidence="3">
    <location>
        <begin position="8"/>
        <end position="152"/>
    </location>
</feature>
<organism evidence="4 5">
    <name type="scientific">Microlunatus flavus</name>
    <dbReference type="NCBI Taxonomy" id="1036181"/>
    <lineage>
        <taxon>Bacteria</taxon>
        <taxon>Bacillati</taxon>
        <taxon>Actinomycetota</taxon>
        <taxon>Actinomycetes</taxon>
        <taxon>Propionibacteriales</taxon>
        <taxon>Propionibacteriaceae</taxon>
        <taxon>Microlunatus</taxon>
    </lineage>
</organism>
<dbReference type="InterPro" id="IPR013328">
    <property type="entry name" value="6PGD_dom2"/>
</dbReference>
<dbReference type="GO" id="GO:0003824">
    <property type="term" value="F:catalytic activity"/>
    <property type="evidence" value="ECO:0007669"/>
    <property type="project" value="InterPro"/>
</dbReference>